<dbReference type="EMBL" id="JBBNAF010000010">
    <property type="protein sequence ID" value="KAK9107065.1"/>
    <property type="molecule type" value="Genomic_DNA"/>
</dbReference>
<evidence type="ECO:0000313" key="2">
    <source>
        <dbReference type="EMBL" id="KAK9107065.1"/>
    </source>
</evidence>
<comment type="caution">
    <text evidence="2">The sequence shown here is derived from an EMBL/GenBank/DDBJ whole genome shotgun (WGS) entry which is preliminary data.</text>
</comment>
<reference evidence="2 3" key="1">
    <citation type="submission" date="2024-01" db="EMBL/GenBank/DDBJ databases">
        <title>Genome assemblies of Stephania.</title>
        <authorList>
            <person name="Yang L."/>
        </authorList>
    </citation>
    <scope>NUCLEOTIDE SEQUENCE [LARGE SCALE GENOMIC DNA]</scope>
    <source>
        <strain evidence="2">YNDBR</strain>
        <tissue evidence="2">Leaf</tissue>
    </source>
</reference>
<feature type="compositionally biased region" description="Polar residues" evidence="1">
    <location>
        <begin position="85"/>
        <end position="99"/>
    </location>
</feature>
<evidence type="ECO:0000256" key="1">
    <source>
        <dbReference type="SAM" id="MobiDB-lite"/>
    </source>
</evidence>
<evidence type="ECO:0000313" key="3">
    <source>
        <dbReference type="Proteomes" id="UP001420932"/>
    </source>
</evidence>
<organism evidence="2 3">
    <name type="scientific">Stephania yunnanensis</name>
    <dbReference type="NCBI Taxonomy" id="152371"/>
    <lineage>
        <taxon>Eukaryota</taxon>
        <taxon>Viridiplantae</taxon>
        <taxon>Streptophyta</taxon>
        <taxon>Embryophyta</taxon>
        <taxon>Tracheophyta</taxon>
        <taxon>Spermatophyta</taxon>
        <taxon>Magnoliopsida</taxon>
        <taxon>Ranunculales</taxon>
        <taxon>Menispermaceae</taxon>
        <taxon>Menispermoideae</taxon>
        <taxon>Cissampelideae</taxon>
        <taxon>Stephania</taxon>
    </lineage>
</organism>
<proteinExistence type="predicted"/>
<protein>
    <submittedName>
        <fullName evidence="2">Uncharacterized protein</fullName>
    </submittedName>
</protein>
<dbReference type="AlphaFoldDB" id="A0AAP0F883"/>
<dbReference type="Proteomes" id="UP001420932">
    <property type="component" value="Unassembled WGS sequence"/>
</dbReference>
<sequence>MVKVHVPLAESSYISTKRAKRKGFYKSLFSAFQRNEKQILRNKKMLEENEQTLNHFMSERRMKCLLDPIRIIDVPSMQTRLLSRVFNPTDNYTSQPTATRNDEEVEESDEEFTSAESTL</sequence>
<gene>
    <name evidence="2" type="ORF">Syun_023076</name>
</gene>
<feature type="compositionally biased region" description="Acidic residues" evidence="1">
    <location>
        <begin position="103"/>
        <end position="113"/>
    </location>
</feature>
<feature type="region of interest" description="Disordered" evidence="1">
    <location>
        <begin position="85"/>
        <end position="119"/>
    </location>
</feature>
<name>A0AAP0F883_9MAGN</name>
<accession>A0AAP0F883</accession>
<keyword evidence="3" id="KW-1185">Reference proteome</keyword>